<organism evidence="2 3">
    <name type="scientific">Abeliophyllum distichum</name>
    <dbReference type="NCBI Taxonomy" id="126358"/>
    <lineage>
        <taxon>Eukaryota</taxon>
        <taxon>Viridiplantae</taxon>
        <taxon>Streptophyta</taxon>
        <taxon>Embryophyta</taxon>
        <taxon>Tracheophyta</taxon>
        <taxon>Spermatophyta</taxon>
        <taxon>Magnoliopsida</taxon>
        <taxon>eudicotyledons</taxon>
        <taxon>Gunneridae</taxon>
        <taxon>Pentapetalae</taxon>
        <taxon>asterids</taxon>
        <taxon>lamiids</taxon>
        <taxon>Lamiales</taxon>
        <taxon>Oleaceae</taxon>
        <taxon>Forsythieae</taxon>
        <taxon>Abeliophyllum</taxon>
    </lineage>
</organism>
<reference evidence="3" key="1">
    <citation type="submission" date="2024-07" db="EMBL/GenBank/DDBJ databases">
        <title>Two chromosome-level genome assemblies of Korean endemic species Abeliophyllum distichum and Forsythia ovata (Oleaceae).</title>
        <authorList>
            <person name="Jang H."/>
        </authorList>
    </citation>
    <scope>NUCLEOTIDE SEQUENCE [LARGE SCALE GENOMIC DNA]</scope>
</reference>
<proteinExistence type="predicted"/>
<evidence type="ECO:0000256" key="1">
    <source>
        <dbReference type="SAM" id="MobiDB-lite"/>
    </source>
</evidence>
<evidence type="ECO:0000313" key="2">
    <source>
        <dbReference type="EMBL" id="KAL2466022.1"/>
    </source>
</evidence>
<dbReference type="AlphaFoldDB" id="A0ABD1PQ25"/>
<dbReference type="Proteomes" id="UP001604336">
    <property type="component" value="Unassembled WGS sequence"/>
</dbReference>
<sequence length="102" mass="11747">MSVLLQRRFSENDKDTSMGLDGFKGHLSFPKFDRCNESPRGISNKFSRDPYNDDPRFAVYEAQLHQMERTNQHLTMKLKHGIRGVVPEEDENEDDDGGLGDM</sequence>
<feature type="compositionally biased region" description="Acidic residues" evidence="1">
    <location>
        <begin position="87"/>
        <end position="102"/>
    </location>
</feature>
<comment type="caution">
    <text evidence="2">The sequence shown here is derived from an EMBL/GenBank/DDBJ whole genome shotgun (WGS) entry which is preliminary data.</text>
</comment>
<protein>
    <submittedName>
        <fullName evidence="2">Uncharacterized protein</fullName>
    </submittedName>
</protein>
<accession>A0ABD1PQ25</accession>
<dbReference type="EMBL" id="JBFOLK010000013">
    <property type="protein sequence ID" value="KAL2466022.1"/>
    <property type="molecule type" value="Genomic_DNA"/>
</dbReference>
<evidence type="ECO:0000313" key="3">
    <source>
        <dbReference type="Proteomes" id="UP001604336"/>
    </source>
</evidence>
<feature type="region of interest" description="Disordered" evidence="1">
    <location>
        <begin position="1"/>
        <end position="20"/>
    </location>
</feature>
<feature type="region of interest" description="Disordered" evidence="1">
    <location>
        <begin position="82"/>
        <end position="102"/>
    </location>
</feature>
<gene>
    <name evidence="2" type="ORF">Adt_41873</name>
</gene>
<name>A0ABD1PQ25_9LAMI</name>
<keyword evidence="3" id="KW-1185">Reference proteome</keyword>